<reference evidence="1 2" key="1">
    <citation type="submission" date="2020-08" db="EMBL/GenBank/DDBJ databases">
        <title>Genomic Encyclopedia of Type Strains, Phase IV (KMG-IV): sequencing the most valuable type-strain genomes for metagenomic binning, comparative biology and taxonomic classification.</title>
        <authorList>
            <person name="Goeker M."/>
        </authorList>
    </citation>
    <scope>NUCLEOTIDE SEQUENCE [LARGE SCALE GENOMIC DNA]</scope>
    <source>
        <strain evidence="1 2">DSM 22975</strain>
    </source>
</reference>
<evidence type="ECO:0008006" key="3">
    <source>
        <dbReference type="Google" id="ProtNLM"/>
    </source>
</evidence>
<dbReference type="Proteomes" id="UP000585721">
    <property type="component" value="Unassembled WGS sequence"/>
</dbReference>
<keyword evidence="2" id="KW-1185">Reference proteome</keyword>
<dbReference type="Pfam" id="PF07295">
    <property type="entry name" value="DUF1451"/>
    <property type="match status" value="1"/>
</dbReference>
<organism evidence="1 2">
    <name type="scientific">Tolumonas osonensis</name>
    <dbReference type="NCBI Taxonomy" id="675874"/>
    <lineage>
        <taxon>Bacteria</taxon>
        <taxon>Pseudomonadati</taxon>
        <taxon>Pseudomonadota</taxon>
        <taxon>Gammaproteobacteria</taxon>
        <taxon>Aeromonadales</taxon>
        <taxon>Aeromonadaceae</taxon>
        <taxon>Tolumonas</taxon>
    </lineage>
</organism>
<comment type="caution">
    <text evidence="1">The sequence shown here is derived from an EMBL/GenBank/DDBJ whole genome shotgun (WGS) entry which is preliminary data.</text>
</comment>
<sequence>MSEQSGPDKKPKGYEVFMSHVRAFWSEKGAPTTDNLQHWLQEVEDFVGAAEDMTKDELALTRAYINEELSEFLDAPGGYQDSAFYNALQNTAWEWLLAVSDRTQIEQVAVENDLHHASGYRVGEWMAPGQKICKQCGYQETVTHATPLQPCAHCGGEHFQRQPLSP</sequence>
<evidence type="ECO:0000313" key="2">
    <source>
        <dbReference type="Proteomes" id="UP000585721"/>
    </source>
</evidence>
<accession>A0A841GNH1</accession>
<proteinExistence type="predicted"/>
<evidence type="ECO:0000313" key="1">
    <source>
        <dbReference type="EMBL" id="MBB6056661.1"/>
    </source>
</evidence>
<dbReference type="RefSeq" id="WP_188027385.1">
    <property type="nucleotide sequence ID" value="NZ_JACHGR010000009.1"/>
</dbReference>
<dbReference type="EMBL" id="JACHGR010000009">
    <property type="protein sequence ID" value="MBB6056661.1"/>
    <property type="molecule type" value="Genomic_DNA"/>
</dbReference>
<dbReference type="InterPro" id="IPR009912">
    <property type="entry name" value="DUF1451"/>
</dbReference>
<protein>
    <recommendedName>
        <fullName evidence="3">Zinc ribbon-containing protein</fullName>
    </recommendedName>
</protein>
<name>A0A841GNH1_9GAMM</name>
<gene>
    <name evidence="1" type="ORF">HNR75_002600</name>
</gene>
<dbReference type="AlphaFoldDB" id="A0A841GNH1"/>